<name>A0AAC9TYH2_9GAMM</name>
<keyword evidence="4" id="KW-1185">Reference proteome</keyword>
<proteinExistence type="predicted"/>
<dbReference type="KEGG" id="smav:CFF01_01360"/>
<sequence length="139" mass="15820">MNPVTFIGRLKQSSFARLVAAIAFPLMISGCQLNSTPQTSRDYLEVTPTQLSKYWVIQDNTLNWQDLLNYQSNQQQLNIRFSINQAGQLVDLDIDHEQLAMTAQQKELLLARFSEQRFNATVDNKTAQPVRVSATVVFN</sequence>
<gene>
    <name evidence="1" type="ORF">CFF01_01360</name>
    <name evidence="2" type="ORF">FGA12_01305</name>
</gene>
<dbReference type="AlphaFoldDB" id="A0AAC9TYH2"/>
<dbReference type="EMBL" id="CP041153">
    <property type="protein sequence ID" value="QDF73908.1"/>
    <property type="molecule type" value="Genomic_DNA"/>
</dbReference>
<dbReference type="RefSeq" id="WP_033540571.1">
    <property type="nucleotide sequence ID" value="NZ_CP022272.1"/>
</dbReference>
<reference evidence="2 4" key="2">
    <citation type="submission" date="2019-06" db="EMBL/GenBank/DDBJ databases">
        <title>Complete genome of Shewanella marisflavi ECSMB14101, a mussel settlement-inducing bacterium isolated from East China Sea.</title>
        <authorList>
            <person name="Yang J."/>
            <person name="Liang X."/>
            <person name="Chang R."/>
            <person name="Peng L."/>
        </authorList>
    </citation>
    <scope>NUCLEOTIDE SEQUENCE [LARGE SCALE GENOMIC DNA]</scope>
    <source>
        <strain evidence="2 4">ECSMB14101</strain>
    </source>
</reference>
<evidence type="ECO:0000313" key="4">
    <source>
        <dbReference type="Proteomes" id="UP000318758"/>
    </source>
</evidence>
<dbReference type="Proteomes" id="UP000318758">
    <property type="component" value="Chromosome"/>
</dbReference>
<dbReference type="Proteomes" id="UP000198233">
    <property type="component" value="Chromosome"/>
</dbReference>
<dbReference type="EMBL" id="CP022272">
    <property type="protein sequence ID" value="ASJ95341.1"/>
    <property type="molecule type" value="Genomic_DNA"/>
</dbReference>
<protein>
    <submittedName>
        <fullName evidence="1">Uncharacterized protein</fullName>
    </submittedName>
</protein>
<evidence type="ECO:0000313" key="2">
    <source>
        <dbReference type="EMBL" id="QDF73908.1"/>
    </source>
</evidence>
<accession>A0AAC9TYH2</accession>
<organism evidence="1 3">
    <name type="scientific">Shewanella marisflavi</name>
    <dbReference type="NCBI Taxonomy" id="260364"/>
    <lineage>
        <taxon>Bacteria</taxon>
        <taxon>Pseudomonadati</taxon>
        <taxon>Pseudomonadota</taxon>
        <taxon>Gammaproteobacteria</taxon>
        <taxon>Alteromonadales</taxon>
        <taxon>Shewanellaceae</taxon>
        <taxon>Shewanella</taxon>
    </lineage>
</organism>
<evidence type="ECO:0000313" key="3">
    <source>
        <dbReference type="Proteomes" id="UP000198233"/>
    </source>
</evidence>
<evidence type="ECO:0000313" key="1">
    <source>
        <dbReference type="EMBL" id="ASJ95341.1"/>
    </source>
</evidence>
<reference evidence="1 3" key="1">
    <citation type="submission" date="2017-06" db="EMBL/GenBank/DDBJ databases">
        <title>Complete genome sequence of Shewanella marisflavi EP1 associated with anaerobic 2,4-dinitrotoluene reduction and salt tolerance.</title>
        <authorList>
            <person name="Huang J."/>
        </authorList>
    </citation>
    <scope>NUCLEOTIDE SEQUENCE [LARGE SCALE GENOMIC DNA]</scope>
    <source>
        <strain evidence="1 3">EP1</strain>
    </source>
</reference>